<name>A0A1V9XJ43_9ACAR</name>
<dbReference type="InParanoid" id="A0A1V9XJ43"/>
<comment type="caution">
    <text evidence="1">The sequence shown here is derived from an EMBL/GenBank/DDBJ whole genome shotgun (WGS) entry which is preliminary data.</text>
</comment>
<protein>
    <submittedName>
        <fullName evidence="1">Uncharacterized protein</fullName>
    </submittedName>
</protein>
<accession>A0A1V9XJ43</accession>
<proteinExistence type="predicted"/>
<sequence length="70" mass="7801">MSSPLSSLLVTPLQSVPAAATTELPNVNQSRVVRAFWPQSGRAWHERQTLVADGTKWVDVERFRGAALRR</sequence>
<evidence type="ECO:0000313" key="2">
    <source>
        <dbReference type="Proteomes" id="UP000192247"/>
    </source>
</evidence>
<dbReference type="Proteomes" id="UP000192247">
    <property type="component" value="Unassembled WGS sequence"/>
</dbReference>
<gene>
    <name evidence="1" type="ORF">BIW11_03560</name>
</gene>
<keyword evidence="2" id="KW-1185">Reference proteome</keyword>
<organism evidence="1 2">
    <name type="scientific">Tropilaelaps mercedesae</name>
    <dbReference type="NCBI Taxonomy" id="418985"/>
    <lineage>
        <taxon>Eukaryota</taxon>
        <taxon>Metazoa</taxon>
        <taxon>Ecdysozoa</taxon>
        <taxon>Arthropoda</taxon>
        <taxon>Chelicerata</taxon>
        <taxon>Arachnida</taxon>
        <taxon>Acari</taxon>
        <taxon>Parasitiformes</taxon>
        <taxon>Mesostigmata</taxon>
        <taxon>Gamasina</taxon>
        <taxon>Dermanyssoidea</taxon>
        <taxon>Laelapidae</taxon>
        <taxon>Tropilaelaps</taxon>
    </lineage>
</organism>
<dbReference type="AlphaFoldDB" id="A0A1V9XJ43"/>
<reference evidence="1 2" key="1">
    <citation type="journal article" date="2017" name="Gigascience">
        <title>Draft genome of the honey bee ectoparasitic mite, Tropilaelaps mercedesae, is shaped by the parasitic life history.</title>
        <authorList>
            <person name="Dong X."/>
            <person name="Armstrong S.D."/>
            <person name="Xia D."/>
            <person name="Makepeace B.L."/>
            <person name="Darby A.C."/>
            <person name="Kadowaki T."/>
        </authorList>
    </citation>
    <scope>NUCLEOTIDE SEQUENCE [LARGE SCALE GENOMIC DNA]</scope>
    <source>
        <strain evidence="1">Wuxi-XJTLU</strain>
    </source>
</reference>
<evidence type="ECO:0000313" key="1">
    <source>
        <dbReference type="EMBL" id="OQR73564.1"/>
    </source>
</evidence>
<dbReference type="EMBL" id="MNPL01009711">
    <property type="protein sequence ID" value="OQR73564.1"/>
    <property type="molecule type" value="Genomic_DNA"/>
</dbReference>